<proteinExistence type="predicted"/>
<feature type="compositionally biased region" description="Basic and acidic residues" evidence="1">
    <location>
        <begin position="1"/>
        <end position="38"/>
    </location>
</feature>
<evidence type="ECO:0000313" key="2">
    <source>
        <dbReference type="EMBL" id="MBD1430525.1"/>
    </source>
</evidence>
<organism evidence="2 3">
    <name type="scientific">Sphingobacterium litopenaei</name>
    <dbReference type="NCBI Taxonomy" id="2763500"/>
    <lineage>
        <taxon>Bacteria</taxon>
        <taxon>Pseudomonadati</taxon>
        <taxon>Bacteroidota</taxon>
        <taxon>Sphingobacteriia</taxon>
        <taxon>Sphingobacteriales</taxon>
        <taxon>Sphingobacteriaceae</taxon>
        <taxon>Sphingobacterium</taxon>
    </lineage>
</organism>
<protein>
    <recommendedName>
        <fullName evidence="4">Cold-shock protein</fullName>
    </recommendedName>
</protein>
<evidence type="ECO:0008006" key="4">
    <source>
        <dbReference type="Google" id="ProtNLM"/>
    </source>
</evidence>
<evidence type="ECO:0000313" key="3">
    <source>
        <dbReference type="Proteomes" id="UP000651271"/>
    </source>
</evidence>
<dbReference type="EMBL" id="JACOIJ010000030">
    <property type="protein sequence ID" value="MBD1430525.1"/>
    <property type="molecule type" value="Genomic_DNA"/>
</dbReference>
<sequence>MATIHEDKPKGREMWKKKKEVLTKDGPKEIDRDIKLDGDAEAGVDPQVDQINDMPNDPTDMPKEKKQ</sequence>
<gene>
    <name evidence="2" type="ORF">H8B04_13295</name>
</gene>
<keyword evidence="3" id="KW-1185">Reference proteome</keyword>
<dbReference type="Proteomes" id="UP000651271">
    <property type="component" value="Unassembled WGS sequence"/>
</dbReference>
<dbReference type="RefSeq" id="WP_165292400.1">
    <property type="nucleotide sequence ID" value="NZ_JACOIJ010000030.1"/>
</dbReference>
<comment type="caution">
    <text evidence="2">The sequence shown here is derived from an EMBL/GenBank/DDBJ whole genome shotgun (WGS) entry which is preliminary data.</text>
</comment>
<evidence type="ECO:0000256" key="1">
    <source>
        <dbReference type="SAM" id="MobiDB-lite"/>
    </source>
</evidence>
<accession>A0ABR7YGS7</accession>
<feature type="region of interest" description="Disordered" evidence="1">
    <location>
        <begin position="1"/>
        <end position="67"/>
    </location>
</feature>
<reference evidence="2 3" key="1">
    <citation type="submission" date="2020-08" db="EMBL/GenBank/DDBJ databases">
        <title>Sphingobacterium sp. DN04309 isolated from aquaculture water.</title>
        <authorList>
            <person name="Zhang M."/>
        </authorList>
    </citation>
    <scope>NUCLEOTIDE SEQUENCE [LARGE SCALE GENOMIC DNA]</scope>
    <source>
        <strain evidence="2 3">DN04309</strain>
    </source>
</reference>
<name>A0ABR7YGS7_9SPHI</name>